<evidence type="ECO:0008006" key="6">
    <source>
        <dbReference type="Google" id="ProtNLM"/>
    </source>
</evidence>
<dbReference type="Pfam" id="PF13800">
    <property type="entry name" value="Sigma_reg_N"/>
    <property type="match status" value="1"/>
</dbReference>
<keyword evidence="1" id="KW-0812">Transmembrane</keyword>
<feature type="domain" description="Sigma factor regulator C-terminal" evidence="2">
    <location>
        <begin position="172"/>
        <end position="324"/>
    </location>
</feature>
<name>A0A2S1LZR8_9BACI</name>
<dbReference type="AlphaFoldDB" id="A0A2S1LZR8"/>
<evidence type="ECO:0000259" key="2">
    <source>
        <dbReference type="Pfam" id="PF13791"/>
    </source>
</evidence>
<dbReference type="Proteomes" id="UP000036202">
    <property type="component" value="Plasmid pbeh6"/>
</dbReference>
<protein>
    <recommendedName>
        <fullName evidence="6">Sigma factor regulator C-terminal domain-containing protein</fullName>
    </recommendedName>
</protein>
<keyword evidence="5" id="KW-1185">Reference proteome</keyword>
<gene>
    <name evidence="4" type="ORF">BEH_26355</name>
</gene>
<dbReference type="Pfam" id="PF13791">
    <property type="entry name" value="Sigma_reg_C"/>
    <property type="match status" value="1"/>
</dbReference>
<dbReference type="EMBL" id="CP015328">
    <property type="protein sequence ID" value="AWG44310.1"/>
    <property type="molecule type" value="Genomic_DNA"/>
</dbReference>
<feature type="transmembrane region" description="Helical" evidence="1">
    <location>
        <begin position="31"/>
        <end position="50"/>
    </location>
</feature>
<keyword evidence="1" id="KW-1133">Transmembrane helix</keyword>
<sequence length="330" mass="38135">MSKDYDKENVELFLEDSQFQKSIRKARVKAIFKNVFLTLITLTIIVVLLLNCNKYLIDKRMKKASSSFDIWTEISNPNLQGTGSHYTWNLTNTQMTLEFQKMIGDRPIPWNNVQGKFTAFHSPQLSYSNTNGYYDKKEKRWVNYNSKNGQREMVFYHPDVNYKSLTDDLSLLANIPSNKYIEMAVSFDQSYSFEQIQKLLGTHDLNWLWVNTQSDSTIESLNKQIKKNGHVDVPFSGNVGVYGYRFSASSQTTPQNFINKVKKLQKDQSFYYSQEVDDIMKQLKKDNPSLDSDNLKIIGAVVTGTPEELKKYQNKSFIRASSLGATVDKY</sequence>
<dbReference type="KEGG" id="beo:BEH_26355"/>
<dbReference type="InterPro" id="IPR025672">
    <property type="entry name" value="Sigma_reg_C_dom"/>
</dbReference>
<proteinExistence type="predicted"/>
<keyword evidence="4" id="KW-0614">Plasmid</keyword>
<evidence type="ECO:0000259" key="3">
    <source>
        <dbReference type="Pfam" id="PF13800"/>
    </source>
</evidence>
<dbReference type="InterPro" id="IPR029101">
    <property type="entry name" value="Sigma_reg_N"/>
</dbReference>
<reference evidence="4 5" key="1">
    <citation type="journal article" date="2015" name="PLoS ONE">
        <title>Genome Sequence of Bacillus endophyticus and Analysis of Its Companion Mechanism in the Ketogulonigenium vulgare-Bacillus Strain Consortium.</title>
        <authorList>
            <person name="Jia N."/>
            <person name="Du J."/>
            <person name="Ding M.Z."/>
            <person name="Gao F."/>
            <person name="Yuan Y.J."/>
        </authorList>
    </citation>
    <scope>NUCLEOTIDE SEQUENCE [LARGE SCALE GENOMIC DNA]</scope>
    <source>
        <strain evidence="4 5">Hbe603</strain>
        <plasmid evidence="5">pbeh6</plasmid>
    </source>
</reference>
<geneLocation type="plasmid" evidence="5">
    <name>pbeh6</name>
</geneLocation>
<dbReference type="OrthoDB" id="1730160at2"/>
<evidence type="ECO:0000313" key="4">
    <source>
        <dbReference type="EMBL" id="AWG44310.1"/>
    </source>
</evidence>
<feature type="domain" description="Sigma factor regulator N-terminal" evidence="3">
    <location>
        <begin position="21"/>
        <end position="107"/>
    </location>
</feature>
<dbReference type="RefSeq" id="WP_046218401.1">
    <property type="nucleotide sequence ID" value="NZ_CP015328.1"/>
</dbReference>
<organism evidence="4 5">
    <name type="scientific">Priestia filamentosa</name>
    <dbReference type="NCBI Taxonomy" id="1402861"/>
    <lineage>
        <taxon>Bacteria</taxon>
        <taxon>Bacillati</taxon>
        <taxon>Bacillota</taxon>
        <taxon>Bacilli</taxon>
        <taxon>Bacillales</taxon>
        <taxon>Bacillaceae</taxon>
        <taxon>Priestia</taxon>
    </lineage>
</organism>
<accession>A0A2S1LZR8</accession>
<keyword evidence="1" id="KW-0472">Membrane</keyword>
<evidence type="ECO:0000256" key="1">
    <source>
        <dbReference type="SAM" id="Phobius"/>
    </source>
</evidence>
<evidence type="ECO:0000313" key="5">
    <source>
        <dbReference type="Proteomes" id="UP000036202"/>
    </source>
</evidence>